<dbReference type="SMART" id="SM00448">
    <property type="entry name" value="REC"/>
    <property type="match status" value="1"/>
</dbReference>
<dbReference type="InterPro" id="IPR011006">
    <property type="entry name" value="CheY-like_superfamily"/>
</dbReference>
<evidence type="ECO:0000313" key="4">
    <source>
        <dbReference type="Proteomes" id="UP001141806"/>
    </source>
</evidence>
<dbReference type="PANTHER" id="PTHR43228">
    <property type="entry name" value="TWO-COMPONENT RESPONSE REGULATOR"/>
    <property type="match status" value="1"/>
</dbReference>
<evidence type="ECO:0000259" key="2">
    <source>
        <dbReference type="PROSITE" id="PS50110"/>
    </source>
</evidence>
<accession>A0A9Q0KY41</accession>
<dbReference type="Proteomes" id="UP001141806">
    <property type="component" value="Unassembled WGS sequence"/>
</dbReference>
<dbReference type="CDD" id="cd17546">
    <property type="entry name" value="REC_hyHK_CKI1_RcsC-like"/>
    <property type="match status" value="1"/>
</dbReference>
<dbReference type="InterPro" id="IPR052048">
    <property type="entry name" value="ST_Response_Regulator"/>
</dbReference>
<dbReference type="OrthoDB" id="21225at2759"/>
<dbReference type="InterPro" id="IPR001789">
    <property type="entry name" value="Sig_transdc_resp-reg_receiver"/>
</dbReference>
<dbReference type="SUPFAM" id="SSF52172">
    <property type="entry name" value="CheY-like"/>
    <property type="match status" value="1"/>
</dbReference>
<comment type="caution">
    <text evidence="3">The sequence shown here is derived from an EMBL/GenBank/DDBJ whole genome shotgun (WGS) entry which is preliminary data.</text>
</comment>
<reference evidence="3" key="1">
    <citation type="journal article" date="2023" name="Plant J.">
        <title>The genome of the king protea, Protea cynaroides.</title>
        <authorList>
            <person name="Chang J."/>
            <person name="Duong T.A."/>
            <person name="Schoeman C."/>
            <person name="Ma X."/>
            <person name="Roodt D."/>
            <person name="Barker N."/>
            <person name="Li Z."/>
            <person name="Van de Peer Y."/>
            <person name="Mizrachi E."/>
        </authorList>
    </citation>
    <scope>NUCLEOTIDE SEQUENCE</scope>
    <source>
        <tissue evidence="3">Young leaves</tissue>
    </source>
</reference>
<dbReference type="EMBL" id="JAMYWD010000002">
    <property type="protein sequence ID" value="KAJ4978541.1"/>
    <property type="molecule type" value="Genomic_DNA"/>
</dbReference>
<evidence type="ECO:0000313" key="3">
    <source>
        <dbReference type="EMBL" id="KAJ4978541.1"/>
    </source>
</evidence>
<dbReference type="Gene3D" id="3.40.50.2300">
    <property type="match status" value="1"/>
</dbReference>
<gene>
    <name evidence="3" type="ORF">NE237_009321</name>
</gene>
<sequence length="164" mass="18691">MPRVLAYRRHPRRPNRRLRGSKAFSRDVIVEEAGNLLQLRNRITALVVDNSISIQLYHTALLSRFGVDNRAVENGQQVVDLYCNGASFDLILMDNFMPVVNGRQATRTLRAMGVRSMIVGVSSVFREDERQEFIDAGLDDFQEKPLTCAKLIHILRELESSLSF</sequence>
<dbReference type="PROSITE" id="PS50110">
    <property type="entry name" value="RESPONSE_REGULATORY"/>
    <property type="match status" value="1"/>
</dbReference>
<dbReference type="PANTHER" id="PTHR43228:SF1">
    <property type="entry name" value="TWO-COMPONENT RESPONSE REGULATOR ARR22"/>
    <property type="match status" value="1"/>
</dbReference>
<keyword evidence="4" id="KW-1185">Reference proteome</keyword>
<name>A0A9Q0KY41_9MAGN</name>
<dbReference type="GO" id="GO:0000160">
    <property type="term" value="P:phosphorelay signal transduction system"/>
    <property type="evidence" value="ECO:0007669"/>
    <property type="project" value="InterPro"/>
</dbReference>
<feature type="modified residue" description="4-aspartylphosphate" evidence="1">
    <location>
        <position position="94"/>
    </location>
</feature>
<protein>
    <recommendedName>
        <fullName evidence="2">Response regulatory domain-containing protein</fullName>
    </recommendedName>
</protein>
<dbReference type="Pfam" id="PF00072">
    <property type="entry name" value="Response_reg"/>
    <property type="match status" value="1"/>
</dbReference>
<dbReference type="AlphaFoldDB" id="A0A9Q0KY41"/>
<feature type="domain" description="Response regulatory" evidence="2">
    <location>
        <begin position="44"/>
        <end position="159"/>
    </location>
</feature>
<proteinExistence type="predicted"/>
<evidence type="ECO:0000256" key="1">
    <source>
        <dbReference type="PROSITE-ProRule" id="PRU00169"/>
    </source>
</evidence>
<organism evidence="3 4">
    <name type="scientific">Protea cynaroides</name>
    <dbReference type="NCBI Taxonomy" id="273540"/>
    <lineage>
        <taxon>Eukaryota</taxon>
        <taxon>Viridiplantae</taxon>
        <taxon>Streptophyta</taxon>
        <taxon>Embryophyta</taxon>
        <taxon>Tracheophyta</taxon>
        <taxon>Spermatophyta</taxon>
        <taxon>Magnoliopsida</taxon>
        <taxon>Proteales</taxon>
        <taxon>Proteaceae</taxon>
        <taxon>Protea</taxon>
    </lineage>
</organism>
<keyword evidence="1" id="KW-0597">Phosphoprotein</keyword>